<proteinExistence type="predicted"/>
<evidence type="ECO:0000313" key="3">
    <source>
        <dbReference type="EMBL" id="KAJ6636133.1"/>
    </source>
</evidence>
<feature type="domain" description="Farnesoic acid O-methyl transferase" evidence="2">
    <location>
        <begin position="50"/>
        <end position="192"/>
    </location>
</feature>
<dbReference type="OrthoDB" id="7771514at2759"/>
<feature type="signal peptide" evidence="1">
    <location>
        <begin position="1"/>
        <end position="19"/>
    </location>
</feature>
<dbReference type="EMBL" id="WJQU01000004">
    <property type="protein sequence ID" value="KAJ6636133.1"/>
    <property type="molecule type" value="Genomic_DNA"/>
</dbReference>
<protein>
    <recommendedName>
        <fullName evidence="2">Farnesoic acid O-methyl transferase domain-containing protein</fullName>
    </recommendedName>
</protein>
<comment type="caution">
    <text evidence="3">The sequence shown here is derived from an EMBL/GenBank/DDBJ whole genome shotgun (WGS) entry which is preliminary data.</text>
</comment>
<feature type="domain" description="Farnesoic acid O-methyl transferase" evidence="2">
    <location>
        <begin position="453"/>
        <end position="561"/>
    </location>
</feature>
<dbReference type="AlphaFoldDB" id="A0A9Q0RXR9"/>
<accession>A0A9Q0RXR9</accession>
<evidence type="ECO:0000259" key="2">
    <source>
        <dbReference type="Pfam" id="PF12248"/>
    </source>
</evidence>
<dbReference type="InterPro" id="IPR022041">
    <property type="entry name" value="Methyltransf_FA"/>
</dbReference>
<gene>
    <name evidence="3" type="ORF">Bhyg_14720</name>
</gene>
<keyword evidence="4" id="KW-1185">Reference proteome</keyword>
<name>A0A9Q0RXR9_9DIPT</name>
<dbReference type="PANTHER" id="PTHR36695">
    <property type="entry name" value="AGAP008648-PA"/>
    <property type="match status" value="1"/>
</dbReference>
<dbReference type="PANTHER" id="PTHR36695:SF12">
    <property type="entry name" value="AGAP008648-PA"/>
    <property type="match status" value="1"/>
</dbReference>
<feature type="chain" id="PRO_5040362545" description="Farnesoic acid O-methyl transferase domain-containing protein" evidence="1">
    <location>
        <begin position="20"/>
        <end position="562"/>
    </location>
</feature>
<evidence type="ECO:0000313" key="4">
    <source>
        <dbReference type="Proteomes" id="UP001151699"/>
    </source>
</evidence>
<sequence length="562" mass="64838">MKKILIFLAILLLNNSSKCEISEEFNQQILDYMQLIDCEYYETSSKSYSKFISIHNKPNVPAVDGYITRFTLFILGSENARVVFSNVESPNWKTDKGYEFGKFSHNYWGDTRLVIRDKKGDKDIAHLYVKLPPNNKTTKYLFEIKNTGYINVYMDSQTEPIISAFDPEPLRVNYISFSSKEEEKTEYFYNCPSTLSDVLTPIKENSTDGNLENVPLNVLMENCHWFEAAKWDESSTAYDIKTLSANKWDKDKVRIEAYVVILDSAIIKLSPQPTTDYQSYYQIEIHNGGEIRLVHRYGYYDSKWLSTFSFSEFLSASKQLKVIIDIFKNGQVEVYIGPNDYRPVVSASNDKTGSHPVTVKYISFTAEMTSRALHFYGCPTNNATTLETHYDILPDDGFNNVAGRANRSCKSIYTGDRAITDYFPLTTLATSAWEGYFVRMPFYISTEYYTMGSSHVLVTAGFDQDEKYFYKLVIGRSNNQYVTFYRNGQILKEVLEPSLITKDRLVRFILEITKDGQIRIFTDLNKVKPLLEVRDSNPITNLEYIAFGSEEVSITYYYNCVK</sequence>
<keyword evidence="1" id="KW-0732">Signal</keyword>
<reference evidence="3" key="1">
    <citation type="submission" date="2022-07" db="EMBL/GenBank/DDBJ databases">
        <authorList>
            <person name="Trinca V."/>
            <person name="Uliana J.V.C."/>
            <person name="Torres T.T."/>
            <person name="Ward R.J."/>
            <person name="Monesi N."/>
        </authorList>
    </citation>
    <scope>NUCLEOTIDE SEQUENCE</scope>
    <source>
        <strain evidence="3">HSMRA1968</strain>
        <tissue evidence="3">Whole embryos</tissue>
    </source>
</reference>
<feature type="domain" description="Farnesoic acid O-methyl transferase" evidence="2">
    <location>
        <begin position="250"/>
        <end position="379"/>
    </location>
</feature>
<dbReference type="Pfam" id="PF12248">
    <property type="entry name" value="Methyltransf_FA"/>
    <property type="match status" value="3"/>
</dbReference>
<evidence type="ECO:0000256" key="1">
    <source>
        <dbReference type="SAM" id="SignalP"/>
    </source>
</evidence>
<dbReference type="Proteomes" id="UP001151699">
    <property type="component" value="Chromosome C"/>
</dbReference>
<organism evidence="3 4">
    <name type="scientific">Pseudolycoriella hygida</name>
    <dbReference type="NCBI Taxonomy" id="35572"/>
    <lineage>
        <taxon>Eukaryota</taxon>
        <taxon>Metazoa</taxon>
        <taxon>Ecdysozoa</taxon>
        <taxon>Arthropoda</taxon>
        <taxon>Hexapoda</taxon>
        <taxon>Insecta</taxon>
        <taxon>Pterygota</taxon>
        <taxon>Neoptera</taxon>
        <taxon>Endopterygota</taxon>
        <taxon>Diptera</taxon>
        <taxon>Nematocera</taxon>
        <taxon>Sciaroidea</taxon>
        <taxon>Sciaridae</taxon>
        <taxon>Pseudolycoriella</taxon>
    </lineage>
</organism>